<dbReference type="OMA" id="LWIQNEY"/>
<evidence type="ECO:0000313" key="5">
    <source>
        <dbReference type="Ensembl" id="ENSTRUP00000053557.2"/>
    </source>
</evidence>
<dbReference type="Ensembl" id="ENSTRUT00000050661.2">
    <property type="protein sequence ID" value="ENSTRUP00000053557.2"/>
    <property type="gene ID" value="ENSTRUG00000020849.2"/>
</dbReference>
<name>A0A3B5K7E6_TAKRU</name>
<reference evidence="5" key="3">
    <citation type="submission" date="2025-09" db="UniProtKB">
        <authorList>
            <consortium name="Ensembl"/>
        </authorList>
    </citation>
    <scope>IDENTIFICATION</scope>
</reference>
<dbReference type="SUPFAM" id="SSF46966">
    <property type="entry name" value="Spectrin repeat"/>
    <property type="match status" value="1"/>
</dbReference>
<evidence type="ECO:0000256" key="4">
    <source>
        <dbReference type="ARBA" id="ARBA00023136"/>
    </source>
</evidence>
<proteinExistence type="predicted"/>
<dbReference type="InParanoid" id="A0A3B5K7E6"/>
<dbReference type="Proteomes" id="UP000005226">
    <property type="component" value="Chromosome 16"/>
</dbReference>
<reference evidence="5" key="2">
    <citation type="submission" date="2025-08" db="UniProtKB">
        <authorList>
            <consortium name="Ensembl"/>
        </authorList>
    </citation>
    <scope>IDENTIFICATION</scope>
</reference>
<keyword evidence="6" id="KW-1185">Reference proteome</keyword>
<protein>
    <submittedName>
        <fullName evidence="5">Uncharacterized protein</fullName>
    </submittedName>
</protein>
<evidence type="ECO:0000256" key="1">
    <source>
        <dbReference type="ARBA" id="ARBA00004308"/>
    </source>
</evidence>
<dbReference type="STRING" id="31033.ENSTRUP00000053557"/>
<keyword evidence="2" id="KW-0597">Phosphoprotein</keyword>
<dbReference type="PANTHER" id="PTHR14514">
    <property type="entry name" value="PKA ANCHORING PROTEIN"/>
    <property type="match status" value="1"/>
</dbReference>
<evidence type="ECO:0000313" key="6">
    <source>
        <dbReference type="Proteomes" id="UP000005226"/>
    </source>
</evidence>
<accession>A0A3B5K7E6</accession>
<sequence length="85" mass="9687">SPNSHKEGNSKLLVKKLKETLATVQQLDKNMSNLRSWLSRVEAELSRPITYSVCHPQEIQRRLAEQQVSGKHSMLQFLLARCLSA</sequence>
<comment type="subcellular location">
    <subcellularLocation>
        <location evidence="1">Endomembrane system</location>
    </subcellularLocation>
</comment>
<dbReference type="AlphaFoldDB" id="A0A3B5K7E6"/>
<evidence type="ECO:0000256" key="3">
    <source>
        <dbReference type="ARBA" id="ARBA00022737"/>
    </source>
</evidence>
<reference evidence="5 6" key="1">
    <citation type="journal article" date="2011" name="Genome Biol. Evol.">
        <title>Integration of the genetic map and genome assembly of fugu facilitates insights into distinct features of genome evolution in teleosts and mammals.</title>
        <authorList>
            <person name="Kai W."/>
            <person name="Kikuchi K."/>
            <person name="Tohari S."/>
            <person name="Chew A.K."/>
            <person name="Tay A."/>
            <person name="Fujiwara A."/>
            <person name="Hosoya S."/>
            <person name="Suetake H."/>
            <person name="Naruse K."/>
            <person name="Brenner S."/>
            <person name="Suzuki Y."/>
            <person name="Venkatesh B."/>
        </authorList>
    </citation>
    <scope>NUCLEOTIDE SEQUENCE [LARGE SCALE GENOMIC DNA]</scope>
</reference>
<organism evidence="5 6">
    <name type="scientific">Takifugu rubripes</name>
    <name type="common">Japanese pufferfish</name>
    <name type="synonym">Fugu rubripes</name>
    <dbReference type="NCBI Taxonomy" id="31033"/>
    <lineage>
        <taxon>Eukaryota</taxon>
        <taxon>Metazoa</taxon>
        <taxon>Chordata</taxon>
        <taxon>Craniata</taxon>
        <taxon>Vertebrata</taxon>
        <taxon>Euteleostomi</taxon>
        <taxon>Actinopterygii</taxon>
        <taxon>Neopterygii</taxon>
        <taxon>Teleostei</taxon>
        <taxon>Neoteleostei</taxon>
        <taxon>Acanthomorphata</taxon>
        <taxon>Eupercaria</taxon>
        <taxon>Tetraodontiformes</taxon>
        <taxon>Tetradontoidea</taxon>
        <taxon>Tetraodontidae</taxon>
        <taxon>Takifugu</taxon>
    </lineage>
</organism>
<evidence type="ECO:0000256" key="2">
    <source>
        <dbReference type="ARBA" id="ARBA00022553"/>
    </source>
</evidence>
<dbReference type="GeneTree" id="ENSGT00940000154656"/>
<dbReference type="PANTHER" id="PTHR14514:SF7">
    <property type="entry name" value="KASH DOMAIN-CONTAINING PROTEIN"/>
    <property type="match status" value="1"/>
</dbReference>
<keyword evidence="4" id="KW-0472">Membrane</keyword>
<keyword evidence="3" id="KW-0677">Repeat</keyword>